<reference evidence="2 3" key="1">
    <citation type="submission" date="2018-04" db="EMBL/GenBank/DDBJ databases">
        <authorList>
            <person name="Vogel A."/>
        </authorList>
    </citation>
    <scope>NUCLEOTIDE SEQUENCE [LARGE SCALE GENOMIC DNA]</scope>
</reference>
<accession>A0A484LBR9</accession>
<dbReference type="InterPro" id="IPR008480">
    <property type="entry name" value="DUF761_pln"/>
</dbReference>
<proteinExistence type="predicted"/>
<feature type="region of interest" description="Disordered" evidence="1">
    <location>
        <begin position="1"/>
        <end position="95"/>
    </location>
</feature>
<organism evidence="2 3">
    <name type="scientific">Cuscuta campestris</name>
    <dbReference type="NCBI Taxonomy" id="132261"/>
    <lineage>
        <taxon>Eukaryota</taxon>
        <taxon>Viridiplantae</taxon>
        <taxon>Streptophyta</taxon>
        <taxon>Embryophyta</taxon>
        <taxon>Tracheophyta</taxon>
        <taxon>Spermatophyta</taxon>
        <taxon>Magnoliopsida</taxon>
        <taxon>eudicotyledons</taxon>
        <taxon>Gunneridae</taxon>
        <taxon>Pentapetalae</taxon>
        <taxon>asterids</taxon>
        <taxon>lamiids</taxon>
        <taxon>Solanales</taxon>
        <taxon>Convolvulaceae</taxon>
        <taxon>Cuscuteae</taxon>
        <taxon>Cuscuta</taxon>
        <taxon>Cuscuta subgen. Grammica</taxon>
        <taxon>Cuscuta sect. Cleistogrammica</taxon>
    </lineage>
</organism>
<sequence>MKEEEERAVPPPATDGAVSFEIASPPDIEGADGAASFEIAPPPAPTKIEFANDDVCEDVAAPPAPTETEGANDAVCSDAAAPPTPTGGGSFKKKNRSKSFSLLKAALNIFSPENEKSRPSSAKKKKTKSGGDWKTVVGSMRPLTLQDRSPTPSLPSMSPSCSYENLATLTGSPSPSHVSSCGSSTMSRYASATNLQDLDAAGSDPDEVFDAIEGDEMIDVKAEEFIARFYQQMKLQQRQHHHHHHRHHQRL</sequence>
<keyword evidence="3" id="KW-1185">Reference proteome</keyword>
<evidence type="ECO:0000256" key="1">
    <source>
        <dbReference type="SAM" id="MobiDB-lite"/>
    </source>
</evidence>
<evidence type="ECO:0000313" key="3">
    <source>
        <dbReference type="Proteomes" id="UP000595140"/>
    </source>
</evidence>
<dbReference type="Pfam" id="PF05553">
    <property type="entry name" value="DUF761"/>
    <property type="match status" value="1"/>
</dbReference>
<evidence type="ECO:0000313" key="2">
    <source>
        <dbReference type="EMBL" id="VFQ73867.1"/>
    </source>
</evidence>
<dbReference type="Proteomes" id="UP000595140">
    <property type="component" value="Unassembled WGS sequence"/>
</dbReference>
<gene>
    <name evidence="2" type="ORF">CCAM_LOCUS15643</name>
</gene>
<dbReference type="EMBL" id="OOIL02001273">
    <property type="protein sequence ID" value="VFQ73867.1"/>
    <property type="molecule type" value="Genomic_DNA"/>
</dbReference>
<protein>
    <submittedName>
        <fullName evidence="2">Uncharacterized protein</fullName>
    </submittedName>
</protein>
<feature type="region of interest" description="Disordered" evidence="1">
    <location>
        <begin position="109"/>
        <end position="159"/>
    </location>
</feature>
<dbReference type="PANTHER" id="PTHR36378">
    <property type="entry name" value="COTTON FIBER PROTEIN"/>
    <property type="match status" value="1"/>
</dbReference>
<dbReference type="AlphaFoldDB" id="A0A484LBR9"/>
<name>A0A484LBR9_9ASTE</name>
<feature type="compositionally biased region" description="Low complexity" evidence="1">
    <location>
        <begin position="149"/>
        <end position="159"/>
    </location>
</feature>
<dbReference type="PANTHER" id="PTHR36378:SF1">
    <property type="entry name" value="COTTON FIBER PROTEIN"/>
    <property type="match status" value="1"/>
</dbReference>
<dbReference type="OrthoDB" id="1305113at2759"/>